<evidence type="ECO:0000313" key="4">
    <source>
        <dbReference type="EMBL" id="ARF08666.1"/>
    </source>
</evidence>
<organism evidence="4">
    <name type="scientific">Catovirus CTV1</name>
    <dbReference type="NCBI Taxonomy" id="1977631"/>
    <lineage>
        <taxon>Viruses</taxon>
        <taxon>Varidnaviria</taxon>
        <taxon>Bamfordvirae</taxon>
        <taxon>Nucleocytoviricota</taxon>
        <taxon>Megaviricetes</taxon>
        <taxon>Imitervirales</taxon>
        <taxon>Mimiviridae</taxon>
        <taxon>Klosneuvirinae</taxon>
        <taxon>Catovirus</taxon>
    </lineage>
</organism>
<comment type="subcellular location">
    <subcellularLocation>
        <location evidence="1">Host cell membrane</location>
        <topology evidence="1">Lipid-anchor</topology>
        <orientation evidence="1">Cytoplasmic side</orientation>
    </subcellularLocation>
</comment>
<dbReference type="NCBIfam" id="TIGR00231">
    <property type="entry name" value="small_GTP"/>
    <property type="match status" value="1"/>
</dbReference>
<dbReference type="SMART" id="SM00174">
    <property type="entry name" value="RHO"/>
    <property type="match status" value="1"/>
</dbReference>
<dbReference type="InterPro" id="IPR027417">
    <property type="entry name" value="P-loop_NTPase"/>
</dbReference>
<dbReference type="GO" id="GO:0020002">
    <property type="term" value="C:host cell plasma membrane"/>
    <property type="evidence" value="ECO:0007669"/>
    <property type="project" value="UniProtKB-SubCell"/>
</dbReference>
<dbReference type="Gene3D" id="3.40.50.300">
    <property type="entry name" value="P-loop containing nucleotide triphosphate hydrolases"/>
    <property type="match status" value="1"/>
</dbReference>
<dbReference type="InterPro" id="IPR005225">
    <property type="entry name" value="Small_GTP-bd"/>
</dbReference>
<dbReference type="SMART" id="SM00175">
    <property type="entry name" value="RAB"/>
    <property type="match status" value="1"/>
</dbReference>
<dbReference type="PROSITE" id="PS51421">
    <property type="entry name" value="RAS"/>
    <property type="match status" value="1"/>
</dbReference>
<evidence type="ECO:0000256" key="2">
    <source>
        <dbReference type="ARBA" id="ARBA00022741"/>
    </source>
</evidence>
<keyword evidence="2" id="KW-0547">Nucleotide-binding</keyword>
<dbReference type="InterPro" id="IPR001806">
    <property type="entry name" value="Small_GTPase"/>
</dbReference>
<dbReference type="GO" id="GO:0005525">
    <property type="term" value="F:GTP binding"/>
    <property type="evidence" value="ECO:0007669"/>
    <property type="project" value="UniProtKB-KW"/>
</dbReference>
<reference evidence="4" key="1">
    <citation type="journal article" date="2017" name="Science">
        <title>Giant viruses with an expanded complement of translation system components.</title>
        <authorList>
            <person name="Schulz F."/>
            <person name="Yutin N."/>
            <person name="Ivanova N.N."/>
            <person name="Ortega D.R."/>
            <person name="Lee T.K."/>
            <person name="Vierheilig J."/>
            <person name="Daims H."/>
            <person name="Horn M."/>
            <person name="Wagner M."/>
            <person name="Jensen G.J."/>
            <person name="Kyrpides N.C."/>
            <person name="Koonin E.V."/>
            <person name="Woyke T."/>
        </authorList>
    </citation>
    <scope>NUCLEOTIDE SEQUENCE</scope>
    <source>
        <strain evidence="4">CTV1</strain>
    </source>
</reference>
<sequence>MVKECKVVIVGSSGVGKTSLLDRLRKNQFFEYTPSTIGSTYSVVKKDLGNGDYCDIKIWDTAGQERYRALVPLYLRNCDAILYVYNAFDHSNCETDFWMKFIGNEYDDKKKLPLLYLIGNKIDLLMNDSNEDMIKSDVESNLNVCIPVKDHQMVSAKTGKNVNELFDKMVKDLYCQNINNNIEQISDPCSIIIENNNYEEKGYISNYLGKWCGYF</sequence>
<dbReference type="GO" id="GO:0003924">
    <property type="term" value="F:GTPase activity"/>
    <property type="evidence" value="ECO:0007669"/>
    <property type="project" value="InterPro"/>
</dbReference>
<dbReference type="CDD" id="cd00154">
    <property type="entry name" value="Rab"/>
    <property type="match status" value="1"/>
</dbReference>
<gene>
    <name evidence="4" type="ORF">Catovirus_1_716</name>
</gene>
<dbReference type="PROSITE" id="PS51419">
    <property type="entry name" value="RAB"/>
    <property type="match status" value="1"/>
</dbReference>
<dbReference type="EMBL" id="KY684083">
    <property type="protein sequence ID" value="ARF08666.1"/>
    <property type="molecule type" value="Genomic_DNA"/>
</dbReference>
<protein>
    <submittedName>
        <fullName evidence="4">Ras family GTPase</fullName>
    </submittedName>
</protein>
<dbReference type="PANTHER" id="PTHR24073">
    <property type="entry name" value="DRAB5-RELATED"/>
    <property type="match status" value="1"/>
</dbReference>
<proteinExistence type="predicted"/>
<dbReference type="Pfam" id="PF00071">
    <property type="entry name" value="Ras"/>
    <property type="match status" value="1"/>
</dbReference>
<dbReference type="SUPFAM" id="SSF52540">
    <property type="entry name" value="P-loop containing nucleoside triphosphate hydrolases"/>
    <property type="match status" value="1"/>
</dbReference>
<name>A0A1V0SAD1_9VIRU</name>
<evidence type="ECO:0000256" key="1">
    <source>
        <dbReference type="ARBA" id="ARBA00004112"/>
    </source>
</evidence>
<dbReference type="PRINTS" id="PR00449">
    <property type="entry name" value="RASTRNSFRMNG"/>
</dbReference>
<keyword evidence="3" id="KW-0342">GTP-binding</keyword>
<evidence type="ECO:0000256" key="3">
    <source>
        <dbReference type="ARBA" id="ARBA00023134"/>
    </source>
</evidence>
<dbReference type="SMART" id="SM00173">
    <property type="entry name" value="RAS"/>
    <property type="match status" value="1"/>
</dbReference>
<accession>A0A1V0SAD1</accession>